<dbReference type="InterPro" id="IPR036837">
    <property type="entry name" value="Cation_efflux_CTD_sf"/>
</dbReference>
<evidence type="ECO:0000256" key="5">
    <source>
        <dbReference type="ARBA" id="ARBA00022906"/>
    </source>
</evidence>
<dbReference type="InterPro" id="IPR050681">
    <property type="entry name" value="CDF/SLC30A"/>
</dbReference>
<dbReference type="PANTHER" id="PTHR11562:SF17">
    <property type="entry name" value="RE54080P-RELATED"/>
    <property type="match status" value="1"/>
</dbReference>
<evidence type="ECO:0000313" key="12">
    <source>
        <dbReference type="Proteomes" id="UP000694941"/>
    </source>
</evidence>
<evidence type="ECO:0000256" key="7">
    <source>
        <dbReference type="ARBA" id="ARBA00023065"/>
    </source>
</evidence>
<feature type="domain" description="Cation efflux protein transmembrane" evidence="10">
    <location>
        <begin position="1"/>
        <end position="175"/>
    </location>
</feature>
<name>A0ABM1BEP2_LIMPO</name>
<organism evidence="12 13">
    <name type="scientific">Limulus polyphemus</name>
    <name type="common">Atlantic horseshoe crab</name>
    <dbReference type="NCBI Taxonomy" id="6850"/>
    <lineage>
        <taxon>Eukaryota</taxon>
        <taxon>Metazoa</taxon>
        <taxon>Ecdysozoa</taxon>
        <taxon>Arthropoda</taxon>
        <taxon>Chelicerata</taxon>
        <taxon>Merostomata</taxon>
        <taxon>Xiphosura</taxon>
        <taxon>Limulidae</taxon>
        <taxon>Limulus</taxon>
    </lineage>
</organism>
<keyword evidence="4 9" id="KW-0812">Transmembrane</keyword>
<keyword evidence="3" id="KW-0813">Transport</keyword>
<evidence type="ECO:0000259" key="11">
    <source>
        <dbReference type="Pfam" id="PF16916"/>
    </source>
</evidence>
<dbReference type="Gene3D" id="1.20.1510.10">
    <property type="entry name" value="Cation efflux protein transmembrane domain"/>
    <property type="match status" value="1"/>
</dbReference>
<dbReference type="GeneID" id="106464849"/>
<evidence type="ECO:0000313" key="13">
    <source>
        <dbReference type="RefSeq" id="XP_013780460.2"/>
    </source>
</evidence>
<dbReference type="InterPro" id="IPR027469">
    <property type="entry name" value="Cation_efflux_TMD_sf"/>
</dbReference>
<keyword evidence="6 9" id="KW-1133">Transmembrane helix</keyword>
<accession>A0ABM1BEP2</accession>
<protein>
    <submittedName>
        <fullName evidence="13">Zinc transporter 2-like</fullName>
    </submittedName>
</protein>
<dbReference type="SUPFAM" id="SSF160240">
    <property type="entry name" value="Cation efflux protein cytoplasmic domain-like"/>
    <property type="match status" value="1"/>
</dbReference>
<proteinExistence type="inferred from homology"/>
<reference evidence="13" key="1">
    <citation type="submission" date="2025-08" db="UniProtKB">
        <authorList>
            <consortium name="RefSeq"/>
        </authorList>
    </citation>
    <scope>IDENTIFICATION</scope>
    <source>
        <tissue evidence="13">Muscle</tissue>
    </source>
</reference>
<keyword evidence="8 9" id="KW-0472">Membrane</keyword>
<dbReference type="Pfam" id="PF16916">
    <property type="entry name" value="ZT_dimer"/>
    <property type="match status" value="1"/>
</dbReference>
<feature type="transmembrane region" description="Helical" evidence="9">
    <location>
        <begin position="117"/>
        <end position="139"/>
    </location>
</feature>
<dbReference type="Pfam" id="PF01545">
    <property type="entry name" value="Cation_efflux"/>
    <property type="match status" value="1"/>
</dbReference>
<feature type="transmembrane region" description="Helical" evidence="9">
    <location>
        <begin position="146"/>
        <end position="167"/>
    </location>
</feature>
<comment type="subcellular location">
    <subcellularLocation>
        <location evidence="1">Membrane</location>
        <topology evidence="1">Multi-pass membrane protein</topology>
    </subcellularLocation>
</comment>
<evidence type="ECO:0000259" key="10">
    <source>
        <dbReference type="Pfam" id="PF01545"/>
    </source>
</evidence>
<sequence>MISLLALWLASRPATKRMSFGWYRAEVIGALTSVLLIWVVTGVLVYMAIQRIIMHHYEIDATIMLITASIGVVINIIMGISLQAGGVPHSHSHGSEEPQSRGHTYSKGKGNINVRAAFIHVLGDFFQSVGVLVAALIIYFKPEYVIVDPICTFLFSVLVLITTFAIMKDALNVLMEGMPRGIDFLEVQRLLFNIPSVVKVHNLRIWALSMDKIAVSAHVAIAKGESPTAVLKQASREIRSNFDVFELTLQVEEYREVMQECTQCQDPKD</sequence>
<feature type="domain" description="Cation efflux protein cytoplasmic" evidence="11">
    <location>
        <begin position="179"/>
        <end position="254"/>
    </location>
</feature>
<evidence type="ECO:0000256" key="9">
    <source>
        <dbReference type="SAM" id="Phobius"/>
    </source>
</evidence>
<dbReference type="Proteomes" id="UP000694941">
    <property type="component" value="Unplaced"/>
</dbReference>
<dbReference type="RefSeq" id="XP_013780460.2">
    <property type="nucleotide sequence ID" value="XM_013925006.2"/>
</dbReference>
<keyword evidence="5" id="KW-0864">Zinc transport</keyword>
<keyword evidence="7" id="KW-0406">Ion transport</keyword>
<keyword evidence="12" id="KW-1185">Reference proteome</keyword>
<feature type="transmembrane region" description="Helical" evidence="9">
    <location>
        <begin position="61"/>
        <end position="82"/>
    </location>
</feature>
<dbReference type="SUPFAM" id="SSF161111">
    <property type="entry name" value="Cation efflux protein transmembrane domain-like"/>
    <property type="match status" value="1"/>
</dbReference>
<dbReference type="InterPro" id="IPR027470">
    <property type="entry name" value="Cation_efflux_CTD"/>
</dbReference>
<keyword evidence="5" id="KW-0862">Zinc</keyword>
<evidence type="ECO:0000256" key="2">
    <source>
        <dbReference type="ARBA" id="ARBA00008873"/>
    </source>
</evidence>
<dbReference type="PANTHER" id="PTHR11562">
    <property type="entry name" value="CATION EFFLUX PROTEIN/ ZINC TRANSPORTER"/>
    <property type="match status" value="1"/>
</dbReference>
<comment type="similarity">
    <text evidence="2">Belongs to the cation diffusion facilitator (CDF) transporter (TC 2.A.4) family. SLC30A subfamily.</text>
</comment>
<evidence type="ECO:0000256" key="3">
    <source>
        <dbReference type="ARBA" id="ARBA00022448"/>
    </source>
</evidence>
<evidence type="ECO:0000256" key="4">
    <source>
        <dbReference type="ARBA" id="ARBA00022692"/>
    </source>
</evidence>
<dbReference type="InterPro" id="IPR002524">
    <property type="entry name" value="Cation_efflux"/>
</dbReference>
<evidence type="ECO:0000256" key="6">
    <source>
        <dbReference type="ARBA" id="ARBA00022989"/>
    </source>
</evidence>
<dbReference type="InterPro" id="IPR058533">
    <property type="entry name" value="Cation_efflux_TM"/>
</dbReference>
<evidence type="ECO:0000256" key="8">
    <source>
        <dbReference type="ARBA" id="ARBA00023136"/>
    </source>
</evidence>
<dbReference type="NCBIfam" id="TIGR01297">
    <property type="entry name" value="CDF"/>
    <property type="match status" value="1"/>
</dbReference>
<gene>
    <name evidence="13" type="primary">LOC106464849</name>
</gene>
<evidence type="ECO:0000256" key="1">
    <source>
        <dbReference type="ARBA" id="ARBA00004141"/>
    </source>
</evidence>
<feature type="transmembrane region" description="Helical" evidence="9">
    <location>
        <begin position="29"/>
        <end position="49"/>
    </location>
</feature>